<evidence type="ECO:0000256" key="1">
    <source>
        <dbReference type="SAM" id="Phobius"/>
    </source>
</evidence>
<name>A0A1W2AP83_9FLAO</name>
<feature type="transmembrane region" description="Helical" evidence="1">
    <location>
        <begin position="35"/>
        <end position="53"/>
    </location>
</feature>
<dbReference type="STRING" id="504486.SAMN05660703_2093"/>
<sequence>MLKSIFLDTSILLYLATILVSLYTYKKYFDTSLKYFPILLMYVLLTEILGLIIRLDPKMNPFITGLYSNYNYIIYYIYHFIYLGYFYYVFWQNINSEKVKRSIAYGFITYLIIALLNASFRSIINERQLFSDTFGSLLLIFCAVFFIFENKSNPELFRRLLFWISLGIIIFQLVYFPINIVYSYITKENEALYYQLRPFHEAVFYTMYGCFITGFLLLKPRIRKSN</sequence>
<feature type="transmembrane region" description="Helical" evidence="1">
    <location>
        <begin position="73"/>
        <end position="91"/>
    </location>
</feature>
<evidence type="ECO:0000313" key="3">
    <source>
        <dbReference type="Proteomes" id="UP000192360"/>
    </source>
</evidence>
<dbReference type="Proteomes" id="UP000192360">
    <property type="component" value="Unassembled WGS sequence"/>
</dbReference>
<organism evidence="2 3">
    <name type="scientific">Cellulophaga tyrosinoxydans</name>
    <dbReference type="NCBI Taxonomy" id="504486"/>
    <lineage>
        <taxon>Bacteria</taxon>
        <taxon>Pseudomonadati</taxon>
        <taxon>Bacteroidota</taxon>
        <taxon>Flavobacteriia</taxon>
        <taxon>Flavobacteriales</taxon>
        <taxon>Flavobacteriaceae</taxon>
        <taxon>Cellulophaga</taxon>
    </lineage>
</organism>
<dbReference type="RefSeq" id="WP_084061435.1">
    <property type="nucleotide sequence ID" value="NZ_FWXO01000003.1"/>
</dbReference>
<keyword evidence="1" id="KW-1133">Transmembrane helix</keyword>
<keyword evidence="3" id="KW-1185">Reference proteome</keyword>
<keyword evidence="1" id="KW-0812">Transmembrane</keyword>
<accession>A0A1W2AP83</accession>
<feature type="transmembrane region" description="Helical" evidence="1">
    <location>
        <begin position="103"/>
        <end position="123"/>
    </location>
</feature>
<feature type="transmembrane region" description="Helical" evidence="1">
    <location>
        <begin position="160"/>
        <end position="182"/>
    </location>
</feature>
<dbReference type="EMBL" id="FWXO01000003">
    <property type="protein sequence ID" value="SMC62332.1"/>
    <property type="molecule type" value="Genomic_DNA"/>
</dbReference>
<protein>
    <submittedName>
        <fullName evidence="2">Uncharacterized protein</fullName>
    </submittedName>
</protein>
<feature type="transmembrane region" description="Helical" evidence="1">
    <location>
        <begin position="129"/>
        <end position="148"/>
    </location>
</feature>
<gene>
    <name evidence="2" type="ORF">SAMN05660703_2093</name>
</gene>
<feature type="transmembrane region" description="Helical" evidence="1">
    <location>
        <begin position="6"/>
        <end position="23"/>
    </location>
</feature>
<reference evidence="3" key="1">
    <citation type="submission" date="2017-04" db="EMBL/GenBank/DDBJ databases">
        <authorList>
            <person name="Varghese N."/>
            <person name="Submissions S."/>
        </authorList>
    </citation>
    <scope>NUCLEOTIDE SEQUENCE [LARGE SCALE GENOMIC DNA]</scope>
    <source>
        <strain evidence="3">DSM 21164</strain>
    </source>
</reference>
<dbReference type="OrthoDB" id="1435288at2"/>
<evidence type="ECO:0000313" key="2">
    <source>
        <dbReference type="EMBL" id="SMC62332.1"/>
    </source>
</evidence>
<proteinExistence type="predicted"/>
<keyword evidence="1" id="KW-0472">Membrane</keyword>
<feature type="transmembrane region" description="Helical" evidence="1">
    <location>
        <begin position="202"/>
        <end position="218"/>
    </location>
</feature>
<dbReference type="AlphaFoldDB" id="A0A1W2AP83"/>